<keyword evidence="2" id="KW-1185">Reference proteome</keyword>
<dbReference type="OrthoDB" id="978006at2"/>
<sequence length="229" mass="26735">MKKKILTALATLTYCITTAQFEVHRIELTSPGALFRNPDYNNLNLKKIEGSPYLDDNFVLAEISGVPEKILIRYNILNDIIEVQFDNLKNYNLTKSDPYLTITPIGKANKIKLLRYIRNEVEIFGYLTQILETKEIEVYKKNQVKLQNAKEPTSSYQETSPAKFIKLKPEYYWKLSNKKITQISKHKKGILELFPDKKEAINIYFKNNRIDFDDESSIIELSKFIQTLQ</sequence>
<organism evidence="1 2">
    <name type="scientific">Flavobacterium succinicans</name>
    <dbReference type="NCBI Taxonomy" id="29536"/>
    <lineage>
        <taxon>Bacteria</taxon>
        <taxon>Pseudomonadati</taxon>
        <taxon>Bacteroidota</taxon>
        <taxon>Flavobacteriia</taxon>
        <taxon>Flavobacteriales</taxon>
        <taxon>Flavobacteriaceae</taxon>
        <taxon>Flavobacterium</taxon>
    </lineage>
</organism>
<proteinExistence type="predicted"/>
<accession>A0A199XRL9</accession>
<dbReference type="EMBL" id="JMTM01000046">
    <property type="protein sequence ID" value="OAZ03969.1"/>
    <property type="molecule type" value="Genomic_DNA"/>
</dbReference>
<dbReference type="RefSeq" id="WP_157490581.1">
    <property type="nucleotide sequence ID" value="NZ_JMTM01000046.1"/>
</dbReference>
<evidence type="ECO:0000313" key="2">
    <source>
        <dbReference type="Proteomes" id="UP000093807"/>
    </source>
</evidence>
<dbReference type="Proteomes" id="UP000093807">
    <property type="component" value="Unassembled WGS sequence"/>
</dbReference>
<comment type="caution">
    <text evidence="1">The sequence shown here is derived from an EMBL/GenBank/DDBJ whole genome shotgun (WGS) entry which is preliminary data.</text>
</comment>
<name>A0A199XRL9_9FLAO</name>
<dbReference type="AlphaFoldDB" id="A0A199XRL9"/>
<dbReference type="PATRIC" id="fig|29536.5.peg.1742"/>
<reference evidence="1 2" key="1">
    <citation type="submission" date="2016-06" db="EMBL/GenBank/DDBJ databases">
        <title>Draft genome sequence of Flavobacterium succinicans strain DD5b.</title>
        <authorList>
            <person name="Poehlein A."/>
            <person name="Daniel R."/>
            <person name="Simeonova D.D."/>
        </authorList>
    </citation>
    <scope>NUCLEOTIDE SEQUENCE [LARGE SCALE GENOMIC DNA]</scope>
    <source>
        <strain evidence="1 2">DD5b</strain>
    </source>
</reference>
<protein>
    <submittedName>
        <fullName evidence="1">Uncharacterized protein</fullName>
    </submittedName>
</protein>
<evidence type="ECO:0000313" key="1">
    <source>
        <dbReference type="EMBL" id="OAZ03969.1"/>
    </source>
</evidence>
<gene>
    <name evidence="1" type="ORF">FLB_16590</name>
</gene>